<accession>A0A414ZRB8</accession>
<protein>
    <submittedName>
        <fullName evidence="1">Uncharacterized protein</fullName>
    </submittedName>
</protein>
<proteinExistence type="predicted"/>
<evidence type="ECO:0000313" key="1">
    <source>
        <dbReference type="EMBL" id="RHI25786.1"/>
    </source>
</evidence>
<name>A0A414ZRB8_9FIRM</name>
<evidence type="ECO:0000313" key="2">
    <source>
        <dbReference type="Proteomes" id="UP000285865"/>
    </source>
</evidence>
<gene>
    <name evidence="1" type="ORF">DW172_03640</name>
</gene>
<dbReference type="RefSeq" id="WP_118257262.1">
    <property type="nucleotide sequence ID" value="NZ_QRKN01000001.1"/>
</dbReference>
<dbReference type="AlphaFoldDB" id="A0A414ZRB8"/>
<comment type="caution">
    <text evidence="1">The sequence shown here is derived from an EMBL/GenBank/DDBJ whole genome shotgun (WGS) entry which is preliminary data.</text>
</comment>
<dbReference type="Proteomes" id="UP000285865">
    <property type="component" value="Unassembled WGS sequence"/>
</dbReference>
<reference evidence="1 2" key="1">
    <citation type="submission" date="2018-08" db="EMBL/GenBank/DDBJ databases">
        <title>A genome reference for cultivated species of the human gut microbiota.</title>
        <authorList>
            <person name="Zou Y."/>
            <person name="Xue W."/>
            <person name="Luo G."/>
        </authorList>
    </citation>
    <scope>NUCLEOTIDE SEQUENCE [LARGE SCALE GENOMIC DNA]</scope>
    <source>
        <strain evidence="1 2">AM16-11</strain>
    </source>
</reference>
<dbReference type="EMBL" id="QRKN01000001">
    <property type="protein sequence ID" value="RHI25786.1"/>
    <property type="molecule type" value="Genomic_DNA"/>
</dbReference>
<organism evidence="1 2">
    <name type="scientific">Agathobacter rectalis</name>
    <dbReference type="NCBI Taxonomy" id="39491"/>
    <lineage>
        <taxon>Bacteria</taxon>
        <taxon>Bacillati</taxon>
        <taxon>Bacillota</taxon>
        <taxon>Clostridia</taxon>
        <taxon>Lachnospirales</taxon>
        <taxon>Lachnospiraceae</taxon>
        <taxon>Agathobacter</taxon>
    </lineage>
</organism>
<sequence length="87" mass="10384">MLKINEWSVNRRIESLRQMDKMLSEMNVGSRYTIWQEYGGGLKANADDTRANWKRIAEDDELYQNAIFCYMCCTLEKYTLQNFNVKE</sequence>